<dbReference type="Gene3D" id="3.90.70.10">
    <property type="entry name" value="Cysteine proteinases"/>
    <property type="match status" value="1"/>
</dbReference>
<name>A0A6P7TXZ3_9MOLL</name>
<dbReference type="KEGG" id="osn:115226760"/>
<gene>
    <name evidence="2" type="primary">LOC115226760</name>
</gene>
<protein>
    <submittedName>
        <fullName evidence="2">Protein GUCD1-like</fullName>
    </submittedName>
</protein>
<dbReference type="PANTHER" id="PTHR31400:SF1">
    <property type="entry name" value="PROTEIN GUCD1"/>
    <property type="match status" value="1"/>
</dbReference>
<keyword evidence="1" id="KW-1185">Reference proteome</keyword>
<accession>A0A6P7TXZ3</accession>
<reference evidence="2" key="1">
    <citation type="submission" date="2025-08" db="UniProtKB">
        <authorList>
            <consortium name="RefSeq"/>
        </authorList>
    </citation>
    <scope>IDENTIFICATION</scope>
</reference>
<dbReference type="AlphaFoldDB" id="A0A6P7TXZ3"/>
<evidence type="ECO:0000313" key="2">
    <source>
        <dbReference type="RefSeq" id="XP_029653641.1"/>
    </source>
</evidence>
<dbReference type="RefSeq" id="XP_029653641.1">
    <property type="nucleotide sequence ID" value="XM_029797781.2"/>
</dbReference>
<dbReference type="PANTHER" id="PTHR31400">
    <property type="entry name" value="GUANYLYL CYCLASE DOMAIN CONTAINING PROTEIN 1 GUCD1"/>
    <property type="match status" value="1"/>
</dbReference>
<dbReference type="Pfam" id="PF09778">
    <property type="entry name" value="Guanylate_cyc_2"/>
    <property type="match status" value="1"/>
</dbReference>
<dbReference type="InterPro" id="IPR018616">
    <property type="entry name" value="GUCD1"/>
</dbReference>
<sequence>MLECVQPVTASVNRQHYNTTNVSTTAPSVDECLQKKNGGESKVPVRCKAADPRREENAASLSIPIPFQSQKYSWDCGLACCSMVLRYLGKDDSTIYNTDLEQLQCGQSVWTIHLAYLLKYHGVVTKFFTVTLGADKNYAEQKFYQSHFDSDEAKINQLFESAHRNGVSVTKQSVELQTILQHLSLGNILICLLDSLVLTQNIFYEKCGHLTCFRDSRSSYQGHFVVVCGYNKIKQQIYYKNPALNHDEVSSCSWKTFDTARKRYGTDEDLLFIYTS</sequence>
<dbReference type="Proteomes" id="UP000515154">
    <property type="component" value="Linkage group LG30"/>
</dbReference>
<proteinExistence type="predicted"/>
<evidence type="ECO:0000313" key="1">
    <source>
        <dbReference type="Proteomes" id="UP000515154"/>
    </source>
</evidence>
<organism evidence="1 2">
    <name type="scientific">Octopus sinensis</name>
    <name type="common">East Asian common octopus</name>
    <dbReference type="NCBI Taxonomy" id="2607531"/>
    <lineage>
        <taxon>Eukaryota</taxon>
        <taxon>Metazoa</taxon>
        <taxon>Spiralia</taxon>
        <taxon>Lophotrochozoa</taxon>
        <taxon>Mollusca</taxon>
        <taxon>Cephalopoda</taxon>
        <taxon>Coleoidea</taxon>
        <taxon>Octopodiformes</taxon>
        <taxon>Octopoda</taxon>
        <taxon>Incirrata</taxon>
        <taxon>Octopodidae</taxon>
        <taxon>Octopus</taxon>
    </lineage>
</organism>